<keyword evidence="2" id="KW-0539">Nucleus</keyword>
<feature type="compositionally biased region" description="Basic residues" evidence="3">
    <location>
        <begin position="58"/>
        <end position="72"/>
    </location>
</feature>
<dbReference type="InterPro" id="IPR036864">
    <property type="entry name" value="Zn2-C6_fun-type_DNA-bd_sf"/>
</dbReference>
<dbReference type="SUPFAM" id="SSF57701">
    <property type="entry name" value="Zn2/Cys6 DNA-binding domain"/>
    <property type="match status" value="1"/>
</dbReference>
<evidence type="ECO:0000256" key="2">
    <source>
        <dbReference type="ARBA" id="ARBA00023242"/>
    </source>
</evidence>
<feature type="domain" description="Zn(2)-C6 fungal-type" evidence="4">
    <location>
        <begin position="12"/>
        <end position="39"/>
    </location>
</feature>
<organism evidence="5 6">
    <name type="scientific">Apiospora arundinis</name>
    <dbReference type="NCBI Taxonomy" id="335852"/>
    <lineage>
        <taxon>Eukaryota</taxon>
        <taxon>Fungi</taxon>
        <taxon>Dikarya</taxon>
        <taxon>Ascomycota</taxon>
        <taxon>Pezizomycotina</taxon>
        <taxon>Sordariomycetes</taxon>
        <taxon>Xylariomycetidae</taxon>
        <taxon>Amphisphaeriales</taxon>
        <taxon>Apiosporaceae</taxon>
        <taxon>Apiospora</taxon>
    </lineage>
</organism>
<dbReference type="PROSITE" id="PS50048">
    <property type="entry name" value="ZN2_CY6_FUNGAL_2"/>
    <property type="match status" value="1"/>
</dbReference>
<sequence length="498" mass="56502">MDTSSDPTRKYCWECLRRRLECDSTRPVCNKCRQAGVVCPGYEDKKPLRWLAPGRVTSRNRKPKTAAAKNKKKEQETSVIDVQAQIAAIFERALRMSAELYSGSLIPVIHLRDDVSEAIQSACYFNIRIYPSMIPLGHLGACPYINPIPLETMRLMSTPTRRTFVCLAIGHYLHQTRPPKSERVELWYRFHTEKGLSIRGISEDVALTQTRESPGLDMTIYSIMFLMLIDLSYGSPCNWRIHFLAAMEALACRGGMKRVYERNVAMQLTLKYFIILGVLASSTSPPEDFLVTDPEMAFVEKVYGKGDYPTLICPPHLFMIIHQINRLRHQTTLPLELHEPDSPSAQDLLSRIHTFDPNAWADLYPDSHPHLFLLGRIYQSAVALYCISALRNLFPTGSLYNLLKLRATHADSLFVLLREAIISPKTNLCLMWPLTVAGVEAATRSLSDRLFVEEALDQISRGLGAGYPMMACSAMHKLWDSGKTEWDDCYDKPYAFLS</sequence>
<dbReference type="EMBL" id="JAPCWZ010000007">
    <property type="protein sequence ID" value="KAK8855711.1"/>
    <property type="molecule type" value="Genomic_DNA"/>
</dbReference>
<dbReference type="PANTHER" id="PTHR37534:SF48">
    <property type="entry name" value="FINGER DOMAIN PROTEIN, PUTATIVE-RELATED"/>
    <property type="match status" value="1"/>
</dbReference>
<dbReference type="Pfam" id="PF11951">
    <property type="entry name" value="Fungal_trans_2"/>
    <property type="match status" value="1"/>
</dbReference>
<comment type="subcellular location">
    <subcellularLocation>
        <location evidence="1">Nucleus</location>
    </subcellularLocation>
</comment>
<comment type="caution">
    <text evidence="5">The sequence shown here is derived from an EMBL/GenBank/DDBJ whole genome shotgun (WGS) entry which is preliminary data.</text>
</comment>
<dbReference type="PANTHER" id="PTHR37534">
    <property type="entry name" value="TRANSCRIPTIONAL ACTIVATOR PROTEIN UGA3"/>
    <property type="match status" value="1"/>
</dbReference>
<dbReference type="Gene3D" id="4.10.240.10">
    <property type="entry name" value="Zn(2)-C6 fungal-type DNA-binding domain"/>
    <property type="match status" value="1"/>
</dbReference>
<keyword evidence="6" id="KW-1185">Reference proteome</keyword>
<proteinExistence type="predicted"/>
<dbReference type="Proteomes" id="UP001390339">
    <property type="component" value="Unassembled WGS sequence"/>
</dbReference>
<dbReference type="Pfam" id="PF00172">
    <property type="entry name" value="Zn_clus"/>
    <property type="match status" value="1"/>
</dbReference>
<feature type="region of interest" description="Disordered" evidence="3">
    <location>
        <begin position="54"/>
        <end position="74"/>
    </location>
</feature>
<evidence type="ECO:0000313" key="6">
    <source>
        <dbReference type="Proteomes" id="UP001390339"/>
    </source>
</evidence>
<accession>A0ABR2I088</accession>
<evidence type="ECO:0000313" key="5">
    <source>
        <dbReference type="EMBL" id="KAK8855711.1"/>
    </source>
</evidence>
<dbReference type="InterPro" id="IPR021858">
    <property type="entry name" value="Fun_TF"/>
</dbReference>
<name>A0ABR2I088_9PEZI</name>
<dbReference type="InterPro" id="IPR001138">
    <property type="entry name" value="Zn2Cys6_DnaBD"/>
</dbReference>
<reference evidence="5 6" key="1">
    <citation type="journal article" date="2024" name="IMA Fungus">
        <title>Apiospora arundinis, a panoply of carbohydrate-active enzymes and secondary metabolites.</title>
        <authorList>
            <person name="Sorensen T."/>
            <person name="Petersen C."/>
            <person name="Muurmann A.T."/>
            <person name="Christiansen J.V."/>
            <person name="Brundto M.L."/>
            <person name="Overgaard C.K."/>
            <person name="Boysen A.T."/>
            <person name="Wollenberg R.D."/>
            <person name="Larsen T.O."/>
            <person name="Sorensen J.L."/>
            <person name="Nielsen K.L."/>
            <person name="Sondergaard T.E."/>
        </authorList>
    </citation>
    <scope>NUCLEOTIDE SEQUENCE [LARGE SCALE GENOMIC DNA]</scope>
    <source>
        <strain evidence="5 6">AAU 773</strain>
    </source>
</reference>
<protein>
    <submittedName>
        <fullName evidence="5">Fungal-specific transcription factor domain-containing protein</fullName>
    </submittedName>
</protein>
<gene>
    <name evidence="5" type="ORF">PGQ11_011623</name>
</gene>
<evidence type="ECO:0000256" key="1">
    <source>
        <dbReference type="ARBA" id="ARBA00004123"/>
    </source>
</evidence>
<evidence type="ECO:0000256" key="3">
    <source>
        <dbReference type="SAM" id="MobiDB-lite"/>
    </source>
</evidence>
<evidence type="ECO:0000259" key="4">
    <source>
        <dbReference type="PROSITE" id="PS50048"/>
    </source>
</evidence>